<dbReference type="PIRSF" id="PIRSF004761">
    <property type="entry name" value="Hydrgn_mat_HypA"/>
    <property type="match status" value="1"/>
</dbReference>
<keyword evidence="2 4" id="KW-0479">Metal-binding</keyword>
<feature type="binding site" evidence="4">
    <location>
        <position position="92"/>
    </location>
    <ligand>
        <name>Zn(2+)</name>
        <dbReference type="ChEBI" id="CHEBI:29105"/>
    </ligand>
</feature>
<dbReference type="NCBIfam" id="NF001839">
    <property type="entry name" value="PRK00564.1"/>
    <property type="match status" value="1"/>
</dbReference>
<evidence type="ECO:0000313" key="6">
    <source>
        <dbReference type="Proteomes" id="UP001297581"/>
    </source>
</evidence>
<evidence type="ECO:0000256" key="1">
    <source>
        <dbReference type="ARBA" id="ARBA00022596"/>
    </source>
</evidence>
<evidence type="ECO:0000256" key="3">
    <source>
        <dbReference type="ARBA" id="ARBA00022833"/>
    </source>
</evidence>
<dbReference type="RefSeq" id="WP_240590855.1">
    <property type="nucleotide sequence ID" value="NZ_JAKUDL010000002.1"/>
</dbReference>
<dbReference type="GO" id="GO:0008270">
    <property type="term" value="F:zinc ion binding"/>
    <property type="evidence" value="ECO:0007669"/>
    <property type="project" value="UniProtKB-UniRule"/>
</dbReference>
<keyword evidence="1 4" id="KW-0533">Nickel</keyword>
<feature type="binding site" evidence="4">
    <location>
        <position position="73"/>
    </location>
    <ligand>
        <name>Zn(2+)</name>
        <dbReference type="ChEBI" id="CHEBI:29105"/>
    </ligand>
</feature>
<evidence type="ECO:0000313" key="5">
    <source>
        <dbReference type="EMBL" id="MCH4294541.1"/>
    </source>
</evidence>
<dbReference type="InterPro" id="IPR000688">
    <property type="entry name" value="HypA/HybF"/>
</dbReference>
<dbReference type="PANTHER" id="PTHR34535">
    <property type="entry name" value="HYDROGENASE MATURATION FACTOR HYPA"/>
    <property type="match status" value="1"/>
</dbReference>
<comment type="function">
    <text evidence="4">Involved in the maturation of [NiFe] hydrogenases. Required for nickel insertion into the metal center of the hydrogenase.</text>
</comment>
<dbReference type="EMBL" id="JAKUDL010000002">
    <property type="protein sequence ID" value="MCH4294541.1"/>
    <property type="molecule type" value="Genomic_DNA"/>
</dbReference>
<dbReference type="HAMAP" id="MF_00213">
    <property type="entry name" value="HypA_HybF"/>
    <property type="match status" value="1"/>
</dbReference>
<dbReference type="NCBIfam" id="TIGR00100">
    <property type="entry name" value="hypA"/>
    <property type="match status" value="1"/>
</dbReference>
<feature type="binding site" evidence="4">
    <location>
        <position position="2"/>
    </location>
    <ligand>
        <name>Ni(2+)</name>
        <dbReference type="ChEBI" id="CHEBI:49786"/>
    </ligand>
</feature>
<comment type="similarity">
    <text evidence="4">Belongs to the HypA/HybF family.</text>
</comment>
<dbReference type="Proteomes" id="UP001297581">
    <property type="component" value="Unassembled WGS sequence"/>
</dbReference>
<protein>
    <recommendedName>
        <fullName evidence="4">Hydrogenase maturation factor HypA</fullName>
    </recommendedName>
</protein>
<evidence type="ECO:0000256" key="2">
    <source>
        <dbReference type="ARBA" id="ARBA00022723"/>
    </source>
</evidence>
<sequence length="116" mass="12625">MHEFSIVQALIESCENHAQSQQASAISRVKIRIGALSGVEPSLLATAFDTFKLEGMCREAVLEMEIEPLMLSCNECGFEGEANGLSVLCPHCHSPFTRVTGGEEMLLLQLELEGNT</sequence>
<dbReference type="AlphaFoldDB" id="A0AAJ1BH05"/>
<dbReference type="Pfam" id="PF01155">
    <property type="entry name" value="HypA"/>
    <property type="match status" value="1"/>
</dbReference>
<dbReference type="GO" id="GO:0016151">
    <property type="term" value="F:nickel cation binding"/>
    <property type="evidence" value="ECO:0007669"/>
    <property type="project" value="UniProtKB-UniRule"/>
</dbReference>
<comment type="caution">
    <text evidence="5">The sequence shown here is derived from an EMBL/GenBank/DDBJ whole genome shotgun (WGS) entry which is preliminary data.</text>
</comment>
<dbReference type="Gene3D" id="3.30.2320.80">
    <property type="match status" value="1"/>
</dbReference>
<proteinExistence type="inferred from homology"/>
<accession>A0AAJ1BH05</accession>
<name>A0AAJ1BH05_9GAMM</name>
<dbReference type="PANTHER" id="PTHR34535:SF3">
    <property type="entry name" value="HYDROGENASE MATURATION FACTOR HYPA"/>
    <property type="match status" value="1"/>
</dbReference>
<feature type="binding site" evidence="4">
    <location>
        <position position="76"/>
    </location>
    <ligand>
        <name>Zn(2+)</name>
        <dbReference type="ChEBI" id="CHEBI:29105"/>
    </ligand>
</feature>
<keyword evidence="6" id="KW-1185">Reference proteome</keyword>
<organism evidence="5 6">
    <name type="scientific">Shewanella zhuhaiensis</name>
    <dbReference type="NCBI Taxonomy" id="2919576"/>
    <lineage>
        <taxon>Bacteria</taxon>
        <taxon>Pseudomonadati</taxon>
        <taxon>Pseudomonadota</taxon>
        <taxon>Gammaproteobacteria</taxon>
        <taxon>Alteromonadales</taxon>
        <taxon>Shewanellaceae</taxon>
        <taxon>Shewanella</taxon>
    </lineage>
</organism>
<dbReference type="GO" id="GO:0051604">
    <property type="term" value="P:protein maturation"/>
    <property type="evidence" value="ECO:0007669"/>
    <property type="project" value="InterPro"/>
</dbReference>
<gene>
    <name evidence="4 5" type="primary">hypA</name>
    <name evidence="5" type="ORF">MJ923_09540</name>
</gene>
<feature type="binding site" evidence="4">
    <location>
        <position position="89"/>
    </location>
    <ligand>
        <name>Zn(2+)</name>
        <dbReference type="ChEBI" id="CHEBI:29105"/>
    </ligand>
</feature>
<reference evidence="5 6" key="1">
    <citation type="submission" date="2022-02" db="EMBL/GenBank/DDBJ databases">
        <title>The genome sequence of Shewanella sp. 3B26.</title>
        <authorList>
            <person name="Du J."/>
        </authorList>
    </citation>
    <scope>NUCLEOTIDE SEQUENCE [LARGE SCALE GENOMIC DNA]</scope>
    <source>
        <strain evidence="5 6">3B26</strain>
    </source>
</reference>
<evidence type="ECO:0000256" key="4">
    <source>
        <dbReference type="HAMAP-Rule" id="MF_00213"/>
    </source>
</evidence>
<keyword evidence="3 4" id="KW-0862">Zinc</keyword>